<dbReference type="WBParaSite" id="HPLM_0001635701-mRNA-1">
    <property type="protein sequence ID" value="HPLM_0001635701-mRNA-1"/>
    <property type="gene ID" value="HPLM_0001635701"/>
</dbReference>
<keyword evidence="1" id="KW-0677">Repeat</keyword>
<evidence type="ECO:0000256" key="2">
    <source>
        <dbReference type="ARBA" id="ARBA00022803"/>
    </source>
</evidence>
<reference evidence="5" key="1">
    <citation type="submission" date="2017-02" db="UniProtKB">
        <authorList>
            <consortium name="WormBaseParasite"/>
        </authorList>
    </citation>
    <scope>IDENTIFICATION</scope>
</reference>
<gene>
    <name evidence="3" type="ORF">HPLM_LOCUS16349</name>
</gene>
<dbReference type="OMA" id="DELIVCF"/>
<keyword evidence="4" id="KW-1185">Reference proteome</keyword>
<dbReference type="GO" id="GO:0035269">
    <property type="term" value="P:protein O-linked glycosylation via mannose"/>
    <property type="evidence" value="ECO:0007669"/>
    <property type="project" value="TreeGrafter"/>
</dbReference>
<evidence type="ECO:0000313" key="4">
    <source>
        <dbReference type="Proteomes" id="UP000268014"/>
    </source>
</evidence>
<evidence type="ECO:0000313" key="5">
    <source>
        <dbReference type="WBParaSite" id="HPLM_0001635701-mRNA-1"/>
    </source>
</evidence>
<evidence type="ECO:0000313" key="3">
    <source>
        <dbReference type="EMBL" id="VDO59571.1"/>
    </source>
</evidence>
<organism evidence="5">
    <name type="scientific">Haemonchus placei</name>
    <name type="common">Barber's pole worm</name>
    <dbReference type="NCBI Taxonomy" id="6290"/>
    <lineage>
        <taxon>Eukaryota</taxon>
        <taxon>Metazoa</taxon>
        <taxon>Ecdysozoa</taxon>
        <taxon>Nematoda</taxon>
        <taxon>Chromadorea</taxon>
        <taxon>Rhabditida</taxon>
        <taxon>Rhabditina</taxon>
        <taxon>Rhabditomorpha</taxon>
        <taxon>Strongyloidea</taxon>
        <taxon>Trichostrongylidae</taxon>
        <taxon>Haemonchus</taxon>
    </lineage>
</organism>
<dbReference type="EMBL" id="UZAF01019381">
    <property type="protein sequence ID" value="VDO59571.1"/>
    <property type="molecule type" value="Genomic_DNA"/>
</dbReference>
<protein>
    <submittedName>
        <fullName evidence="5">PKD_channel domain-containing protein</fullName>
    </submittedName>
</protein>
<dbReference type="InterPro" id="IPR052346">
    <property type="entry name" value="O-mannosyl-transferase_TMTC"/>
</dbReference>
<dbReference type="GO" id="GO:0030968">
    <property type="term" value="P:endoplasmic reticulum unfolded protein response"/>
    <property type="evidence" value="ECO:0007669"/>
    <property type="project" value="TreeGrafter"/>
</dbReference>
<dbReference type="GO" id="GO:0000030">
    <property type="term" value="F:mannosyltransferase activity"/>
    <property type="evidence" value="ECO:0007669"/>
    <property type="project" value="TreeGrafter"/>
</dbReference>
<proteinExistence type="predicted"/>
<accession>A0A0N4WX41</accession>
<dbReference type="OrthoDB" id="1658288at2759"/>
<dbReference type="STRING" id="6290.A0A0N4WX41"/>
<dbReference type="PANTHER" id="PTHR44227:SF3">
    <property type="entry name" value="PROTEIN O-MANNOSYL-TRANSFERASE TMTC4"/>
    <property type="match status" value="1"/>
</dbReference>
<keyword evidence="2" id="KW-0802">TPR repeat</keyword>
<evidence type="ECO:0000256" key="1">
    <source>
        <dbReference type="ARBA" id="ARBA00022737"/>
    </source>
</evidence>
<dbReference type="Proteomes" id="UP000268014">
    <property type="component" value="Unassembled WGS sequence"/>
</dbReference>
<name>A0A0N4WX41_HAEPC</name>
<sequence>MKRGRLKPKRREHEVEKKCPVQVWDSSHLKVVMVVVLAIGPFLPSLNGDFVFDDFATVLNNPVVNGRGSIKQVFNTDYWGQPIASTQSHKSYRPLTTLTFW</sequence>
<reference evidence="3 4" key="2">
    <citation type="submission" date="2018-11" db="EMBL/GenBank/DDBJ databases">
        <authorList>
            <consortium name="Pathogen Informatics"/>
        </authorList>
    </citation>
    <scope>NUCLEOTIDE SEQUENCE [LARGE SCALE GENOMIC DNA]</scope>
    <source>
        <strain evidence="3 4">MHpl1</strain>
    </source>
</reference>
<dbReference type="PANTHER" id="PTHR44227">
    <property type="match status" value="1"/>
</dbReference>
<dbReference type="GO" id="GO:0005783">
    <property type="term" value="C:endoplasmic reticulum"/>
    <property type="evidence" value="ECO:0007669"/>
    <property type="project" value="TreeGrafter"/>
</dbReference>
<dbReference type="AlphaFoldDB" id="A0A0N4WX41"/>